<evidence type="ECO:0000256" key="3">
    <source>
        <dbReference type="ARBA" id="ARBA00022475"/>
    </source>
</evidence>
<name>A0A0D0FY75_9SPHI</name>
<dbReference type="PANTHER" id="PTHR33452">
    <property type="entry name" value="OXIDOREDUCTASE CATD-RELATED"/>
    <property type="match status" value="1"/>
</dbReference>
<dbReference type="InterPro" id="IPR051907">
    <property type="entry name" value="DoxX-like_oxidoreductase"/>
</dbReference>
<keyword evidence="3" id="KW-1003">Cell membrane</keyword>
<reference evidence="8 9" key="1">
    <citation type="submission" date="2015-01" db="EMBL/GenBank/DDBJ databases">
        <title>Draft genome sequence of Pedobacter sp. NL19 isolated from sludge of an effluent treatment pond in an abandoned uranium mine.</title>
        <authorList>
            <person name="Santos T."/>
            <person name="Caetano T."/>
            <person name="Covas C."/>
            <person name="Cruz A."/>
            <person name="Mendo S."/>
        </authorList>
    </citation>
    <scope>NUCLEOTIDE SEQUENCE [LARGE SCALE GENOMIC DNA]</scope>
    <source>
        <strain evidence="8 9">NL19</strain>
    </source>
</reference>
<dbReference type="GO" id="GO:0005886">
    <property type="term" value="C:plasma membrane"/>
    <property type="evidence" value="ECO:0007669"/>
    <property type="project" value="UniProtKB-SubCell"/>
</dbReference>
<evidence type="ECO:0000256" key="2">
    <source>
        <dbReference type="ARBA" id="ARBA00006679"/>
    </source>
</evidence>
<feature type="transmembrane region" description="Helical" evidence="7">
    <location>
        <begin position="63"/>
        <end position="81"/>
    </location>
</feature>
<keyword evidence="9" id="KW-1185">Reference proteome</keyword>
<dbReference type="PANTHER" id="PTHR33452:SF1">
    <property type="entry name" value="INNER MEMBRANE PROTEIN YPHA-RELATED"/>
    <property type="match status" value="1"/>
</dbReference>
<evidence type="ECO:0008006" key="10">
    <source>
        <dbReference type="Google" id="ProtNLM"/>
    </source>
</evidence>
<comment type="subcellular location">
    <subcellularLocation>
        <location evidence="1">Cell membrane</location>
        <topology evidence="1">Multi-pass membrane protein</topology>
    </subcellularLocation>
</comment>
<gene>
    <name evidence="8" type="ORF">TH53_09175</name>
</gene>
<evidence type="ECO:0000256" key="6">
    <source>
        <dbReference type="ARBA" id="ARBA00023136"/>
    </source>
</evidence>
<dbReference type="Pfam" id="PF07681">
    <property type="entry name" value="DoxX"/>
    <property type="match status" value="1"/>
</dbReference>
<keyword evidence="4 7" id="KW-0812">Transmembrane</keyword>
<evidence type="ECO:0000256" key="7">
    <source>
        <dbReference type="SAM" id="Phobius"/>
    </source>
</evidence>
<evidence type="ECO:0000256" key="5">
    <source>
        <dbReference type="ARBA" id="ARBA00022989"/>
    </source>
</evidence>
<accession>A0A0D0FY75</accession>
<comment type="caution">
    <text evidence="8">The sequence shown here is derived from an EMBL/GenBank/DDBJ whole genome shotgun (WGS) entry which is preliminary data.</text>
</comment>
<dbReference type="STRING" id="1503925.TH53_09175"/>
<evidence type="ECO:0000256" key="4">
    <source>
        <dbReference type="ARBA" id="ARBA00022692"/>
    </source>
</evidence>
<feature type="transmembrane region" description="Helical" evidence="7">
    <location>
        <begin position="97"/>
        <end position="113"/>
    </location>
</feature>
<sequence>MRYAVAFIFLAHATVRVTGGTVNRFGEFLTGKGFIFGTPLVWLITAFELAGGLLLALGYFTKWLSAGFIAILTIGIVIIHAEKGWFVGEHGEGGSEYSVILIIALLVIAASGGRQKE</sequence>
<dbReference type="AlphaFoldDB" id="A0A0D0FY75"/>
<keyword evidence="6 7" id="KW-0472">Membrane</keyword>
<evidence type="ECO:0000313" key="9">
    <source>
        <dbReference type="Proteomes" id="UP000032049"/>
    </source>
</evidence>
<organism evidence="8 9">
    <name type="scientific">Pedobacter lusitanus</name>
    <dbReference type="NCBI Taxonomy" id="1503925"/>
    <lineage>
        <taxon>Bacteria</taxon>
        <taxon>Pseudomonadati</taxon>
        <taxon>Bacteroidota</taxon>
        <taxon>Sphingobacteriia</taxon>
        <taxon>Sphingobacteriales</taxon>
        <taxon>Sphingobacteriaceae</taxon>
        <taxon>Pedobacter</taxon>
    </lineage>
</organism>
<evidence type="ECO:0000313" key="8">
    <source>
        <dbReference type="EMBL" id="KIO77499.1"/>
    </source>
</evidence>
<feature type="transmembrane region" description="Helical" evidence="7">
    <location>
        <begin position="35"/>
        <end position="56"/>
    </location>
</feature>
<dbReference type="Proteomes" id="UP000032049">
    <property type="component" value="Unassembled WGS sequence"/>
</dbReference>
<dbReference type="InterPro" id="IPR032808">
    <property type="entry name" value="DoxX"/>
</dbReference>
<dbReference type="EMBL" id="JXRA01000034">
    <property type="protein sequence ID" value="KIO77499.1"/>
    <property type="molecule type" value="Genomic_DNA"/>
</dbReference>
<keyword evidence="5 7" id="KW-1133">Transmembrane helix</keyword>
<protein>
    <recommendedName>
        <fullName evidence="10">DoxX family protein</fullName>
    </recommendedName>
</protein>
<evidence type="ECO:0000256" key="1">
    <source>
        <dbReference type="ARBA" id="ARBA00004651"/>
    </source>
</evidence>
<proteinExistence type="inferred from homology"/>
<comment type="similarity">
    <text evidence="2">Belongs to the DoxX family.</text>
</comment>